<reference evidence="8" key="2">
    <citation type="journal article" date="2007" name="Science">
        <title>Draft genome sequence of the sexually transmitted pathogen Trichomonas vaginalis.</title>
        <authorList>
            <person name="Carlton J.M."/>
            <person name="Hirt R.P."/>
            <person name="Silva J.C."/>
            <person name="Delcher A.L."/>
            <person name="Schatz M."/>
            <person name="Zhao Q."/>
            <person name="Wortman J.R."/>
            <person name="Bidwell S.L."/>
            <person name="Alsmark U.C.M."/>
            <person name="Besteiro S."/>
            <person name="Sicheritz-Ponten T."/>
            <person name="Noel C.J."/>
            <person name="Dacks J.B."/>
            <person name="Foster P.G."/>
            <person name="Simillion C."/>
            <person name="Van de Peer Y."/>
            <person name="Miranda-Saavedra D."/>
            <person name="Barton G.J."/>
            <person name="Westrop G.D."/>
            <person name="Mueller S."/>
            <person name="Dessi D."/>
            <person name="Fiori P.L."/>
            <person name="Ren Q."/>
            <person name="Paulsen I."/>
            <person name="Zhang H."/>
            <person name="Bastida-Corcuera F.D."/>
            <person name="Simoes-Barbosa A."/>
            <person name="Brown M.T."/>
            <person name="Hayes R.D."/>
            <person name="Mukherjee M."/>
            <person name="Okumura C.Y."/>
            <person name="Schneider R."/>
            <person name="Smith A.J."/>
            <person name="Vanacova S."/>
            <person name="Villalvazo M."/>
            <person name="Haas B.J."/>
            <person name="Pertea M."/>
            <person name="Feldblyum T.V."/>
            <person name="Utterback T.R."/>
            <person name="Shu C.L."/>
            <person name="Osoegawa K."/>
            <person name="de Jong P.J."/>
            <person name="Hrdy I."/>
            <person name="Horvathova L."/>
            <person name="Zubacova Z."/>
            <person name="Dolezal P."/>
            <person name="Malik S.B."/>
            <person name="Logsdon J.M. Jr."/>
            <person name="Henze K."/>
            <person name="Gupta A."/>
            <person name="Wang C.C."/>
            <person name="Dunne R.L."/>
            <person name="Upcroft J.A."/>
            <person name="Upcroft P."/>
            <person name="White O."/>
            <person name="Salzberg S.L."/>
            <person name="Tang P."/>
            <person name="Chiu C.-H."/>
            <person name="Lee Y.-S."/>
            <person name="Embley T.M."/>
            <person name="Coombs G.H."/>
            <person name="Mottram J.C."/>
            <person name="Tachezy J."/>
            <person name="Fraser-Liggett C.M."/>
            <person name="Johnson P.J."/>
        </authorList>
    </citation>
    <scope>NUCLEOTIDE SEQUENCE [LARGE SCALE GENOMIC DNA]</scope>
    <source>
        <strain evidence="8">G3</strain>
    </source>
</reference>
<feature type="compositionally biased region" description="Basic residues" evidence="6">
    <location>
        <begin position="1512"/>
        <end position="1524"/>
    </location>
</feature>
<dbReference type="PROSITE" id="PS50013">
    <property type="entry name" value="CHROMO_2"/>
    <property type="match status" value="1"/>
</dbReference>
<dbReference type="InterPro" id="IPR000953">
    <property type="entry name" value="Chromo/chromo_shadow_dom"/>
</dbReference>
<dbReference type="GO" id="GO:0005634">
    <property type="term" value="C:nucleus"/>
    <property type="evidence" value="ECO:0000318"/>
    <property type="project" value="GO_Central"/>
</dbReference>
<dbReference type="PANTHER" id="PTHR45623:SF14">
    <property type="entry name" value="CHROMODOMAIN-HELICASE-DNA-BINDING PROTEIN 1"/>
    <property type="match status" value="1"/>
</dbReference>
<feature type="domain" description="Chromo" evidence="7">
    <location>
        <begin position="263"/>
        <end position="339"/>
    </location>
</feature>
<accession>A2DFS3</accession>
<dbReference type="VEuPathDB" id="TrichDB:TVAGG3_0323010"/>
<evidence type="ECO:0000256" key="1">
    <source>
        <dbReference type="ARBA" id="ARBA00022741"/>
    </source>
</evidence>
<dbReference type="GO" id="GO:0005524">
    <property type="term" value="F:ATP binding"/>
    <property type="evidence" value="ECO:0007669"/>
    <property type="project" value="UniProtKB-KW"/>
</dbReference>
<dbReference type="InParanoid" id="A2DFS3"/>
<dbReference type="KEGG" id="tva:5466320"/>
<feature type="compositionally biased region" description="Basic and acidic residues" evidence="6">
    <location>
        <begin position="1"/>
        <end position="11"/>
    </location>
</feature>
<dbReference type="GO" id="GO:0034728">
    <property type="term" value="P:nucleosome organization"/>
    <property type="evidence" value="ECO:0000318"/>
    <property type="project" value="GO_Central"/>
</dbReference>
<dbReference type="EMBL" id="DS113195">
    <property type="protein sequence ID" value="EAY20776.1"/>
    <property type="molecule type" value="Genomic_DNA"/>
</dbReference>
<dbReference type="InterPro" id="IPR016197">
    <property type="entry name" value="Chromo-like_dom_sf"/>
</dbReference>
<dbReference type="Gene3D" id="2.40.50.40">
    <property type="match status" value="1"/>
</dbReference>
<dbReference type="Proteomes" id="UP000001542">
    <property type="component" value="Unassembled WGS sequence"/>
</dbReference>
<dbReference type="PROSITE" id="PS00598">
    <property type="entry name" value="CHROMO_1"/>
    <property type="match status" value="1"/>
</dbReference>
<organism evidence="8 9">
    <name type="scientific">Trichomonas vaginalis (strain ATCC PRA-98 / G3)</name>
    <dbReference type="NCBI Taxonomy" id="412133"/>
    <lineage>
        <taxon>Eukaryota</taxon>
        <taxon>Metamonada</taxon>
        <taxon>Parabasalia</taxon>
        <taxon>Trichomonadida</taxon>
        <taxon>Trichomonadidae</taxon>
        <taxon>Trichomonas</taxon>
    </lineage>
</organism>
<feature type="compositionally biased region" description="Basic and acidic residues" evidence="6">
    <location>
        <begin position="1435"/>
        <end position="1447"/>
    </location>
</feature>
<keyword evidence="5" id="KW-0539">Nucleus</keyword>
<dbReference type="STRING" id="5722.A2DFS3"/>
<gene>
    <name evidence="8" type="ORF">TVAG_391600</name>
</gene>
<dbReference type="PANTHER" id="PTHR45623">
    <property type="entry name" value="CHROMODOMAIN-HELICASE-DNA-BINDING PROTEIN 3-RELATED-RELATED"/>
    <property type="match status" value="1"/>
</dbReference>
<evidence type="ECO:0000256" key="4">
    <source>
        <dbReference type="ARBA" id="ARBA00023163"/>
    </source>
</evidence>
<reference evidence="8" key="1">
    <citation type="submission" date="2006-10" db="EMBL/GenBank/DDBJ databases">
        <authorList>
            <person name="Amadeo P."/>
            <person name="Zhao Q."/>
            <person name="Wortman J."/>
            <person name="Fraser-Liggett C."/>
            <person name="Carlton J."/>
        </authorList>
    </citation>
    <scope>NUCLEOTIDE SEQUENCE</scope>
    <source>
        <strain evidence="8">G3</strain>
    </source>
</reference>
<keyword evidence="2" id="KW-0067">ATP-binding</keyword>
<dbReference type="GO" id="GO:0003677">
    <property type="term" value="F:DNA binding"/>
    <property type="evidence" value="ECO:0000318"/>
    <property type="project" value="GO_Central"/>
</dbReference>
<evidence type="ECO:0000256" key="5">
    <source>
        <dbReference type="ARBA" id="ARBA00023242"/>
    </source>
</evidence>
<evidence type="ECO:0000256" key="3">
    <source>
        <dbReference type="ARBA" id="ARBA00023015"/>
    </source>
</evidence>
<dbReference type="VEuPathDB" id="TrichDB:TVAG_391600"/>
<keyword evidence="9" id="KW-1185">Reference proteome</keyword>
<dbReference type="InterPro" id="IPR023779">
    <property type="entry name" value="Chromodomain_CS"/>
</dbReference>
<dbReference type="GO" id="GO:0042393">
    <property type="term" value="F:histone binding"/>
    <property type="evidence" value="ECO:0000318"/>
    <property type="project" value="GO_Central"/>
</dbReference>
<dbReference type="InterPro" id="IPR038718">
    <property type="entry name" value="SNF2-like_sf"/>
</dbReference>
<feature type="compositionally biased region" description="Basic and acidic residues" evidence="6">
    <location>
        <begin position="1525"/>
        <end position="1546"/>
    </location>
</feature>
<sequence>MISKRIFDIKRRNQQKVTTHRMESREGLPSEQQNTNIPVPRKRGRPKGSKNSKKRDSFDTLQFSLNQHYTADAPRKSSRSHATTSMVEYASDDENGDFNPLNPVRKGIYIEDVVAGPPLGQGEAYICKMPSKSYLHLQQLNSSDISATKAQNPYSKYQKCVSRMFEVTFPSIKGFTEPVNKLLDPNVFIAERIVTHQCDEELVHVVEQHIDMSHYLPGLPIDNSTDLQEFLRFQKPLQNIMDADDPFVGPDGAFILEPRLNNEIQEEVNDSQENPESDDTPPPKTKFLIKWRGLPLSQATWETPETLFAGPICPGNYDEIKEMIRQYWHRLRHQDTEKEIKSDDATKIIPPIRGYPLSKQQQTAVKKLLTSHLHAQYLTLVCPEESGRTVIISTFLQTMRFAFHHKKPAMIVCHPLVLPIWKNTLRMMTNLHYATLQASDRDRSLHKQYEVSGDSVSKFDVLIASSFIVEAEAQFVTGLGFETIILDMRKGIPPRILALIEGDHHIIYINDVEIETIPHIKVEPTHFRYTERLIMDENLTKPVLNTFITDLLKNKQSSQSVEPVAADLFHLSLLMMDHVTLSPQMNEIANRIFRSKHSIGKRQFSAQENIEFLAEYSSKFTRLLNLTRENGLQIIVANDYSVLRIIRQFLGYHGIFSVWINSNLIEEQPSLVTVPTTGVALMIRSEYSSILAQMRPTRVIFYNIAPNLKIDVELVHYFMRNDSPPEIVRLLTKDSIETILYSQFLRVQDLDISLLQQLDYEILLRAITLTSKPARQTPEDLPSEISFEIPSEQATIYDKIDRVFDYVKKCSNYWEDIFPSPSGQPLKQCAWAQQEAQQLLEGMFTMKSGNWQQFSSNFNYPLEEIKEIGHAITLHHMTRLLEEDFVNYSVSIAAFQIEYFNKPYEAPVASPKTYWNDIAMRDTTYPASLFVMKGMQKIFANATRLFSVQQRCIFIRAFMYINPEPTIPARCRSIQFDNPEYLYKILNAFLEGATTSPNLMQKIPGFTQQDFDTVFKAIYPQIKCEVLMYVTRMVEEGARDTDITELRPILSSIISGPFYFGWTDQNILDIIRSMSLFGIPVLENTNTPDYPLFMAMSGITGRSLDSINTFMETFYTILIAAHSSKEILIIPESLSLLKPMPVIVKGKEVCQPLTIAFEIIDRTIRSIDMIGFARKTSKEGFDRFCSQPFLPHGWDKECDAALLEGIVQYGLDARGQMAIIPFKKPRVTFYDCMMRRSLSEFKEFMSMDNVGKRLSFLILNSTRIPRRISFWDGGIKHISFRIQPRNEWERDMKALEVEYNHEYLIRHKQDFLVENPQFREYLEEKEKEKKRIKEEKNVEKVKVNPKKKTSKQIYRGLSPPPQKKSYRSNPSSTATENNSETPQKSEKVTEGTSLPSDETQSSENPTPHKPTLKLKLPKQNKKPRILIRTESAQETTEKTEDKTEESPKKRRIILTAKPKKKKLNLTTSNLEVQQQTEQETKQKPKKSIVYVDAQDMPSTDSSDEDSEETKQKNKKSLKKNKKHAKDFLQEMNKRANTNLRERKPIEYNDMDEDEEIKTPPRITLKRRAEKKSQRGEDTPSDQDDGQWKN</sequence>
<protein>
    <recommendedName>
        <fullName evidence="7">Chromo domain-containing protein</fullName>
    </recommendedName>
</protein>
<feature type="compositionally biased region" description="Basic residues" evidence="6">
    <location>
        <begin position="1448"/>
        <end position="1463"/>
    </location>
</feature>
<feature type="compositionally biased region" description="Polar residues" evidence="6">
    <location>
        <begin position="1367"/>
        <end position="1382"/>
    </location>
</feature>
<keyword evidence="4" id="KW-0804">Transcription</keyword>
<evidence type="ECO:0000313" key="9">
    <source>
        <dbReference type="Proteomes" id="UP000001542"/>
    </source>
</evidence>
<evidence type="ECO:0000259" key="7">
    <source>
        <dbReference type="PROSITE" id="PS50013"/>
    </source>
</evidence>
<feature type="region of interest" description="Disordered" evidence="6">
    <location>
        <begin position="1"/>
        <end position="60"/>
    </location>
</feature>
<keyword evidence="1" id="KW-0547">Nucleotide-binding</keyword>
<dbReference type="GO" id="GO:0000785">
    <property type="term" value="C:chromatin"/>
    <property type="evidence" value="ECO:0000318"/>
    <property type="project" value="GO_Central"/>
</dbReference>
<name>A2DFS3_TRIV3</name>
<evidence type="ECO:0000256" key="6">
    <source>
        <dbReference type="SAM" id="MobiDB-lite"/>
    </source>
</evidence>
<feature type="compositionally biased region" description="Basic residues" evidence="6">
    <location>
        <begin position="1410"/>
        <end position="1425"/>
    </location>
</feature>
<dbReference type="GO" id="GO:0140658">
    <property type="term" value="F:ATP-dependent chromatin remodeler activity"/>
    <property type="evidence" value="ECO:0000318"/>
    <property type="project" value="GO_Central"/>
</dbReference>
<evidence type="ECO:0000256" key="2">
    <source>
        <dbReference type="ARBA" id="ARBA00022840"/>
    </source>
</evidence>
<feature type="compositionally biased region" description="Basic residues" evidence="6">
    <location>
        <begin position="40"/>
        <end position="53"/>
    </location>
</feature>
<evidence type="ECO:0000313" key="8">
    <source>
        <dbReference type="EMBL" id="EAY20776.1"/>
    </source>
</evidence>
<dbReference type="Gene3D" id="3.40.50.10810">
    <property type="entry name" value="Tandem AAA-ATPase domain"/>
    <property type="match status" value="1"/>
</dbReference>
<feature type="compositionally biased region" description="Polar residues" evidence="6">
    <location>
        <begin position="1390"/>
        <end position="1403"/>
    </location>
</feature>
<dbReference type="GO" id="GO:0016887">
    <property type="term" value="F:ATP hydrolysis activity"/>
    <property type="evidence" value="ECO:0000318"/>
    <property type="project" value="GO_Central"/>
</dbReference>
<dbReference type="SUPFAM" id="SSF54160">
    <property type="entry name" value="Chromo domain-like"/>
    <property type="match status" value="1"/>
</dbReference>
<proteinExistence type="predicted"/>
<keyword evidence="3" id="KW-0805">Transcription regulation</keyword>
<feature type="compositionally biased region" description="Acidic residues" evidence="6">
    <location>
        <begin position="1578"/>
        <end position="1589"/>
    </location>
</feature>
<dbReference type="GO" id="GO:0003682">
    <property type="term" value="F:chromatin binding"/>
    <property type="evidence" value="ECO:0000318"/>
    <property type="project" value="GO_Central"/>
</dbReference>
<dbReference type="RefSeq" id="XP_001581762.1">
    <property type="nucleotide sequence ID" value="XM_001581712.1"/>
</dbReference>
<feature type="region of interest" description="Disordered" evidence="6">
    <location>
        <begin position="1337"/>
        <end position="1589"/>
    </location>
</feature>